<dbReference type="SMART" id="SM00100">
    <property type="entry name" value="cNMP"/>
    <property type="match status" value="1"/>
</dbReference>
<evidence type="ECO:0000259" key="2">
    <source>
        <dbReference type="PROSITE" id="PS50042"/>
    </source>
</evidence>
<dbReference type="EMBL" id="JAUSRA010000001">
    <property type="protein sequence ID" value="MDP9795530.1"/>
    <property type="molecule type" value="Genomic_DNA"/>
</dbReference>
<dbReference type="InterPro" id="IPR000595">
    <property type="entry name" value="cNMP-bd_dom"/>
</dbReference>
<sequence length="476" mass="51709">MTVLLDREVGEPRRSLGPAAARNLATTTKTRPHNAEDSPRWLLRMLPWTPVKGGAYRVNRRARYQTGDGRVRFVNDGTAVRVLPGTLREIPALSLFVDISGLSRLADRFVQREYAPGAIIAAEGESADRLLLLAHGKASRLRTGEYGDAVRLGMIADGDHVGGEALTSTLLGSQRGVPITFPHTVRAETACTVLELSADALLSLDGPLRTDLIGHLRTWVAGMSAVKRNKFGETDIALASGHHGEPDLPGTFADYELTPREYELSLAQTVLRVHTRIADLYNNPMSQAEEQLRITITALRERQEDELVNNHDFGLLHNADLTQRVATRGGAPTPDDLDELISRRRRTRVILAHPRAIAAIGREVNKRGLAPPAVEVEGRLVPSWRGVPILPCDKIPVTEAGTTSIIAMRLGVEDQGVVGLIPKDLPHETEPGVNVRYMGVGANAITSYLVSNYFSAAVLTPDALGVLEHVEIGTTS</sequence>
<evidence type="ECO:0000313" key="4">
    <source>
        <dbReference type="Proteomes" id="UP001240984"/>
    </source>
</evidence>
<keyword evidence="4" id="KW-1185">Reference proteome</keyword>
<dbReference type="InterPro" id="IPR018490">
    <property type="entry name" value="cNMP-bd_dom_sf"/>
</dbReference>
<protein>
    <submittedName>
        <fullName evidence="3">CRP-like cAMP-binding protein</fullName>
    </submittedName>
</protein>
<dbReference type="RefSeq" id="WP_306831437.1">
    <property type="nucleotide sequence ID" value="NZ_JAUSRA010000001.1"/>
</dbReference>
<dbReference type="Gene3D" id="2.60.120.10">
    <property type="entry name" value="Jelly Rolls"/>
    <property type="match status" value="1"/>
</dbReference>
<gene>
    <name evidence="3" type="ORF">J2S43_004042</name>
</gene>
<comment type="caution">
    <text evidence="3">The sequence shown here is derived from an EMBL/GenBank/DDBJ whole genome shotgun (WGS) entry which is preliminary data.</text>
</comment>
<name>A0ABT9MVR8_9ACTN</name>
<organism evidence="3 4">
    <name type="scientific">Catenuloplanes nepalensis</name>
    <dbReference type="NCBI Taxonomy" id="587533"/>
    <lineage>
        <taxon>Bacteria</taxon>
        <taxon>Bacillati</taxon>
        <taxon>Actinomycetota</taxon>
        <taxon>Actinomycetes</taxon>
        <taxon>Micromonosporales</taxon>
        <taxon>Micromonosporaceae</taxon>
        <taxon>Catenuloplanes</taxon>
    </lineage>
</organism>
<evidence type="ECO:0000256" key="1">
    <source>
        <dbReference type="SAM" id="MobiDB-lite"/>
    </source>
</evidence>
<dbReference type="NCBIfam" id="NF041163">
    <property type="entry name" value="encap_f2b"/>
    <property type="match status" value="1"/>
</dbReference>
<dbReference type="Pfam" id="PF00027">
    <property type="entry name" value="cNMP_binding"/>
    <property type="match status" value="1"/>
</dbReference>
<feature type="compositionally biased region" description="Basic and acidic residues" evidence="1">
    <location>
        <begin position="1"/>
        <end position="14"/>
    </location>
</feature>
<dbReference type="InterPro" id="IPR049817">
    <property type="entry name" value="Encap_f2b"/>
</dbReference>
<feature type="domain" description="Cyclic nucleotide-binding" evidence="2">
    <location>
        <begin position="93"/>
        <end position="179"/>
    </location>
</feature>
<accession>A0ABT9MVR8</accession>
<feature type="region of interest" description="Disordered" evidence="1">
    <location>
        <begin position="1"/>
        <end position="36"/>
    </location>
</feature>
<dbReference type="InterPro" id="IPR014710">
    <property type="entry name" value="RmlC-like_jellyroll"/>
</dbReference>
<dbReference type="InterPro" id="IPR045641">
    <property type="entry name" value="SrpI-like"/>
</dbReference>
<dbReference type="SUPFAM" id="SSF51206">
    <property type="entry name" value="cAMP-binding domain-like"/>
    <property type="match status" value="1"/>
</dbReference>
<proteinExistence type="predicted"/>
<reference evidence="3 4" key="1">
    <citation type="submission" date="2023-07" db="EMBL/GenBank/DDBJ databases">
        <title>Sequencing the genomes of 1000 actinobacteria strains.</title>
        <authorList>
            <person name="Klenk H.-P."/>
        </authorList>
    </citation>
    <scope>NUCLEOTIDE SEQUENCE [LARGE SCALE GENOMIC DNA]</scope>
    <source>
        <strain evidence="3 4">DSM 44710</strain>
    </source>
</reference>
<dbReference type="Pfam" id="PF19307">
    <property type="entry name" value="SrpI-like"/>
    <property type="match status" value="1"/>
</dbReference>
<dbReference type="Proteomes" id="UP001240984">
    <property type="component" value="Unassembled WGS sequence"/>
</dbReference>
<dbReference type="PROSITE" id="PS50042">
    <property type="entry name" value="CNMP_BINDING_3"/>
    <property type="match status" value="1"/>
</dbReference>
<evidence type="ECO:0000313" key="3">
    <source>
        <dbReference type="EMBL" id="MDP9795530.1"/>
    </source>
</evidence>
<dbReference type="CDD" id="cd00038">
    <property type="entry name" value="CAP_ED"/>
    <property type="match status" value="1"/>
</dbReference>